<keyword evidence="9" id="KW-0539">Nucleus</keyword>
<dbReference type="AlphaFoldDB" id="A0AAD4KDU7"/>
<feature type="domain" description="MMS22-like C-terminal" evidence="12">
    <location>
        <begin position="738"/>
        <end position="1100"/>
    </location>
</feature>
<keyword evidence="5" id="KW-0158">Chromosome</keyword>
<evidence type="ECO:0000256" key="5">
    <source>
        <dbReference type="ARBA" id="ARBA00022454"/>
    </source>
</evidence>
<dbReference type="SUPFAM" id="SSF48371">
    <property type="entry name" value="ARM repeat"/>
    <property type="match status" value="1"/>
</dbReference>
<dbReference type="EMBL" id="JAJJHW010000095">
    <property type="protein sequence ID" value="KAH8387422.1"/>
    <property type="molecule type" value="Genomic_DNA"/>
</dbReference>
<dbReference type="GO" id="GO:0043596">
    <property type="term" value="C:nuclear replication fork"/>
    <property type="evidence" value="ECO:0007669"/>
    <property type="project" value="TreeGrafter"/>
</dbReference>
<dbReference type="Proteomes" id="UP001200034">
    <property type="component" value="Unassembled WGS sequence"/>
</dbReference>
<feature type="domain" description="Protein MMS22-like N-terminal" evidence="11">
    <location>
        <begin position="239"/>
        <end position="565"/>
    </location>
</feature>
<evidence type="ECO:0000259" key="11">
    <source>
        <dbReference type="Pfam" id="PF14910"/>
    </source>
</evidence>
<evidence type="ECO:0000256" key="7">
    <source>
        <dbReference type="ARBA" id="ARBA00022853"/>
    </source>
</evidence>
<dbReference type="InterPro" id="IPR016024">
    <property type="entry name" value="ARM-type_fold"/>
</dbReference>
<evidence type="ECO:0000256" key="10">
    <source>
        <dbReference type="ARBA" id="ARBA00033326"/>
    </source>
</evidence>
<keyword evidence="6" id="KW-0227">DNA damage</keyword>
<protein>
    <recommendedName>
        <fullName evidence="4">Protein MMS22-like</fullName>
    </recommendedName>
    <alternativeName>
        <fullName evidence="10">Methyl methanesulfonate-sensitivity protein 22-like</fullName>
    </alternativeName>
</protein>
<evidence type="ECO:0000256" key="3">
    <source>
        <dbReference type="ARBA" id="ARBA00006585"/>
    </source>
</evidence>
<reference evidence="13" key="1">
    <citation type="journal article" date="2021" name="Mol. Ecol. Resour.">
        <title>Phylogenomic analyses of the genus Drosophila reveals genomic signals of climate adaptation.</title>
        <authorList>
            <person name="Li F."/>
            <person name="Rane R.V."/>
            <person name="Luria V."/>
            <person name="Xiong Z."/>
            <person name="Chen J."/>
            <person name="Li Z."/>
            <person name="Catullo R.A."/>
            <person name="Griffin P.C."/>
            <person name="Schiffer M."/>
            <person name="Pearce S."/>
            <person name="Lee S.F."/>
            <person name="McElroy K."/>
            <person name="Stocker A."/>
            <person name="Shirriffs J."/>
            <person name="Cockerell F."/>
            <person name="Coppin C."/>
            <person name="Sgro C.M."/>
            <person name="Karger A."/>
            <person name="Cain J.W."/>
            <person name="Weber J.A."/>
            <person name="Santpere G."/>
            <person name="Kirschner M.W."/>
            <person name="Hoffmann A.A."/>
            <person name="Oakeshott J.G."/>
            <person name="Zhang G."/>
        </authorList>
    </citation>
    <scope>NUCLEOTIDE SEQUENCE</scope>
    <source>
        <strain evidence="13">BGI-SZ-2011g</strain>
    </source>
</reference>
<dbReference type="InterPro" id="IPR029424">
    <property type="entry name" value="MMS22L_C"/>
</dbReference>
<dbReference type="InterPro" id="IPR029425">
    <property type="entry name" value="MMS22L_N"/>
</dbReference>
<name>A0AAD4KDU7_9MUSC</name>
<comment type="similarity">
    <text evidence="3">Belongs to the MMS22 family. MMS22L subfamily.</text>
</comment>
<evidence type="ECO:0000256" key="8">
    <source>
        <dbReference type="ARBA" id="ARBA00023204"/>
    </source>
</evidence>
<keyword evidence="7" id="KW-0156">Chromatin regulator</keyword>
<accession>A0AAD4KDU7</accession>
<sequence length="1103" mass="125186">MDYDLFQSDEDEEILTAYIEASQKPQQTATVLHLSLEHDNNDDEVEIDVETALDVLPEFNCAGRDTVKSQLDFPSNSFARNGYTFNTIPPRSSLDNLRFDFESSQLQICLVLRYLHGEACKNVQKLCAAVAGQQQLQMKSSSHSWYAMRQQVTHFYHLLLHADQVEGTPAMCSLLQLRELINSCLDAATWRTLYFAEHSKGNDCTTPAYHLYHGALEWRLLDLCVQRKLQEQADVECTYQAQLSRLLDDLVLCSQLHYRSKQSVQLLHTSVFMCRCSKELWMLLQQQTDFWPRFHQALQRHKITQLQRRLNSKQFVSETLLLKLSFFLEDANLSYLEFYAWLRLSVARLAAFDVTADQLQIGSLLQQFLAGSPSELQRRVYLCLLAPLPLDAAVLCQLWESLHRSLNCQFNQADQLEQLPLTSASGAAYVQRYRQLLASATLEDLQLNSFTMFALMLGRTLQLPRNKNQAQKLLGRIFSKFSAAKLLALNEYGIHHVIELFLCLLLSHQGDFSELAGKLREMLLCLALDKLPAARRQLAAKGHMALLLLHAERRLPLHDYIGKLLAQLAATRNDLDVCAIYASCLHTIFEHSADFTHGEQLLLAPWLTHYLEQSAQAAQERVWQALHLLCQRLRQAVASAATLAMWQALQQHVLPQLRLQYVSGFSSWLPKLAAQFVLLDKEKKLLQSLLLDAEPANLTASAHLLLNVLELDQQPPAELVIQVWLKSLVLLQPQHAAVRQLTPHVLQLAELRALQLQASDLEAREPLCAFFGALGRQPTSVAHVRMQLSHKLHAYVAHFERWLPGDNPELMARFYNFMAIVIYNCAPLAYVRSKPSCFFHMAMTRFLLTTQLQAGVAPEARLPQLVHKIFPVLLQGIGRLPYRQDAYLTRTLEQLVLHWTPHFAYSSNAKLVARPYATLLQADVVGELSQFVLQQLALQFLSVQRSQAGPHVGLVLGLLQQLILALQELPASEAERQLLVLLKAVHIPLLEHVMFVGELEASRLQVLQLYRVLSGQTTFQRSTAAAALCCGDLRSLAEKHLAHCTYFYFQMLIKLAELAPQLITPLFGFVREQALNVELKRGAGEDCGIRKCLQRLQQVLQAN</sequence>
<evidence type="ECO:0000256" key="9">
    <source>
        <dbReference type="ARBA" id="ARBA00023242"/>
    </source>
</evidence>
<evidence type="ECO:0000256" key="2">
    <source>
        <dbReference type="ARBA" id="ARBA00004286"/>
    </source>
</evidence>
<evidence type="ECO:0000256" key="4">
    <source>
        <dbReference type="ARBA" id="ARBA00021061"/>
    </source>
</evidence>
<proteinExistence type="inferred from homology"/>
<evidence type="ECO:0000256" key="6">
    <source>
        <dbReference type="ARBA" id="ARBA00022763"/>
    </source>
</evidence>
<comment type="subcellular location">
    <subcellularLocation>
        <location evidence="2">Chromosome</location>
    </subcellularLocation>
    <subcellularLocation>
        <location evidence="1">Nucleus</location>
    </subcellularLocation>
</comment>
<keyword evidence="14" id="KW-1185">Reference proteome</keyword>
<dbReference type="GO" id="GO:0000724">
    <property type="term" value="P:double-strand break repair via homologous recombination"/>
    <property type="evidence" value="ECO:0007669"/>
    <property type="project" value="InterPro"/>
</dbReference>
<gene>
    <name evidence="13" type="ORF">KR093_006938</name>
</gene>
<comment type="caution">
    <text evidence="13">The sequence shown here is derived from an EMBL/GenBank/DDBJ whole genome shotgun (WGS) entry which is preliminary data.</text>
</comment>
<keyword evidence="8" id="KW-0234">DNA repair</keyword>
<evidence type="ECO:0000259" key="12">
    <source>
        <dbReference type="Pfam" id="PF14911"/>
    </source>
</evidence>
<evidence type="ECO:0000313" key="14">
    <source>
        <dbReference type="Proteomes" id="UP001200034"/>
    </source>
</evidence>
<dbReference type="InterPro" id="IPR042320">
    <property type="entry name" value="MMS22-like"/>
</dbReference>
<dbReference type="Pfam" id="PF14911">
    <property type="entry name" value="MMS22L_C"/>
    <property type="match status" value="1"/>
</dbReference>
<dbReference type="Pfam" id="PF14910">
    <property type="entry name" value="MMS22L_N"/>
    <property type="match status" value="1"/>
</dbReference>
<dbReference type="PANTHER" id="PTHR28547:SF1">
    <property type="entry name" value="PROTEIN MMS22-LIKE"/>
    <property type="match status" value="1"/>
</dbReference>
<dbReference type="PANTHER" id="PTHR28547">
    <property type="entry name" value="PROTEIN MMS22-LIKE"/>
    <property type="match status" value="1"/>
</dbReference>
<evidence type="ECO:0000256" key="1">
    <source>
        <dbReference type="ARBA" id="ARBA00004123"/>
    </source>
</evidence>
<organism evidence="13 14">
    <name type="scientific">Drosophila rubida</name>
    <dbReference type="NCBI Taxonomy" id="30044"/>
    <lineage>
        <taxon>Eukaryota</taxon>
        <taxon>Metazoa</taxon>
        <taxon>Ecdysozoa</taxon>
        <taxon>Arthropoda</taxon>
        <taxon>Hexapoda</taxon>
        <taxon>Insecta</taxon>
        <taxon>Pterygota</taxon>
        <taxon>Neoptera</taxon>
        <taxon>Endopterygota</taxon>
        <taxon>Diptera</taxon>
        <taxon>Brachycera</taxon>
        <taxon>Muscomorpha</taxon>
        <taxon>Ephydroidea</taxon>
        <taxon>Drosophilidae</taxon>
        <taxon>Drosophila</taxon>
    </lineage>
</organism>
<dbReference type="GO" id="GO:0031297">
    <property type="term" value="P:replication fork processing"/>
    <property type="evidence" value="ECO:0007669"/>
    <property type="project" value="InterPro"/>
</dbReference>
<dbReference type="GO" id="GO:0006325">
    <property type="term" value="P:chromatin organization"/>
    <property type="evidence" value="ECO:0007669"/>
    <property type="project" value="UniProtKB-KW"/>
</dbReference>
<evidence type="ECO:0000313" key="13">
    <source>
        <dbReference type="EMBL" id="KAH8387422.1"/>
    </source>
</evidence>